<keyword evidence="4" id="KW-1185">Reference proteome</keyword>
<evidence type="ECO:0000313" key="3">
    <source>
        <dbReference type="EMBL" id="KAK2993666.1"/>
    </source>
</evidence>
<name>A0AA88S0F3_9ASTE</name>
<dbReference type="PANTHER" id="PTHR11017:SF271">
    <property type="entry name" value="DISEASE RESISTANCE PROTEIN (TIR-NBS-LRR CLASS) FAMILY"/>
    <property type="match status" value="1"/>
</dbReference>
<dbReference type="InterPro" id="IPR044974">
    <property type="entry name" value="Disease_R_plants"/>
</dbReference>
<dbReference type="PANTHER" id="PTHR11017">
    <property type="entry name" value="LEUCINE-RICH REPEAT-CONTAINING PROTEIN"/>
    <property type="match status" value="1"/>
</dbReference>
<reference evidence="3" key="1">
    <citation type="submission" date="2022-12" db="EMBL/GenBank/DDBJ databases">
        <title>Draft genome assemblies for two species of Escallonia (Escalloniales).</title>
        <authorList>
            <person name="Chanderbali A."/>
            <person name="Dervinis C."/>
            <person name="Anghel I."/>
            <person name="Soltis D."/>
            <person name="Soltis P."/>
            <person name="Zapata F."/>
        </authorList>
    </citation>
    <scope>NUCLEOTIDE SEQUENCE</scope>
    <source>
        <strain evidence="3">UCBG92.1500</strain>
        <tissue evidence="3">Leaf</tissue>
    </source>
</reference>
<accession>A0AA88S0F3</accession>
<dbReference type="Gene3D" id="3.80.10.10">
    <property type="entry name" value="Ribonuclease Inhibitor"/>
    <property type="match status" value="1"/>
</dbReference>
<keyword evidence="1" id="KW-0433">Leucine-rich repeat</keyword>
<dbReference type="InterPro" id="IPR011713">
    <property type="entry name" value="Leu-rich_rpt_3"/>
</dbReference>
<sequence length="380" mass="42850">MLSEAVCSWVCFEVGTPTMFVSSPDFKWARSLVTTKAAVEPVPRSRTMQDLTYLTAVGFLRSSWVKVGVGVEARMEKQVWGRRDTEQIYPLRWLCWHGFNFKSIPKELPLRNLVALDMSYSKLERVWEGTKSLGALKFLNLSYSRKLMETTDFSGFRNLERLILKGCQSLLGVGETIGFLERLALLNLEDCKNLRKFPKNISMLQLLETLIISGCSNLEVFPTELTKMESLKVLHAYGYAMKSLSTIRNGPWFPQSRPHNHSHLGESSKGTCDMYLAQIFTSGSFRENPFLNITLSSTRPYGWGGDVLILTKGCYFYHESRSTDCFYLLNLLHGISNHKGWVTPTGDSLWAHPVLSSSGEKGSSLCASPEASCTTFMKPL</sequence>
<protein>
    <submittedName>
        <fullName evidence="3">Uncharacterized protein</fullName>
    </submittedName>
</protein>
<evidence type="ECO:0000313" key="4">
    <source>
        <dbReference type="Proteomes" id="UP001187471"/>
    </source>
</evidence>
<gene>
    <name evidence="3" type="ORF">RJ640_009481</name>
</gene>
<keyword evidence="2" id="KW-0677">Repeat</keyword>
<organism evidence="3 4">
    <name type="scientific">Escallonia rubra</name>
    <dbReference type="NCBI Taxonomy" id="112253"/>
    <lineage>
        <taxon>Eukaryota</taxon>
        <taxon>Viridiplantae</taxon>
        <taxon>Streptophyta</taxon>
        <taxon>Embryophyta</taxon>
        <taxon>Tracheophyta</taxon>
        <taxon>Spermatophyta</taxon>
        <taxon>Magnoliopsida</taxon>
        <taxon>eudicotyledons</taxon>
        <taxon>Gunneridae</taxon>
        <taxon>Pentapetalae</taxon>
        <taxon>asterids</taxon>
        <taxon>campanulids</taxon>
        <taxon>Escalloniales</taxon>
        <taxon>Escalloniaceae</taxon>
        <taxon>Escallonia</taxon>
    </lineage>
</organism>
<dbReference type="Pfam" id="PF07725">
    <property type="entry name" value="LRR_3"/>
    <property type="match status" value="1"/>
</dbReference>
<evidence type="ECO:0000256" key="1">
    <source>
        <dbReference type="ARBA" id="ARBA00022614"/>
    </source>
</evidence>
<dbReference type="GO" id="GO:0006952">
    <property type="term" value="P:defense response"/>
    <property type="evidence" value="ECO:0007669"/>
    <property type="project" value="InterPro"/>
</dbReference>
<dbReference type="SUPFAM" id="SSF52058">
    <property type="entry name" value="L domain-like"/>
    <property type="match status" value="1"/>
</dbReference>
<comment type="caution">
    <text evidence="3">The sequence shown here is derived from an EMBL/GenBank/DDBJ whole genome shotgun (WGS) entry which is preliminary data.</text>
</comment>
<dbReference type="AlphaFoldDB" id="A0AA88S0F3"/>
<evidence type="ECO:0000256" key="2">
    <source>
        <dbReference type="ARBA" id="ARBA00022737"/>
    </source>
</evidence>
<dbReference type="InterPro" id="IPR032675">
    <property type="entry name" value="LRR_dom_sf"/>
</dbReference>
<proteinExistence type="predicted"/>
<dbReference type="Proteomes" id="UP001187471">
    <property type="component" value="Unassembled WGS sequence"/>
</dbReference>
<dbReference type="EMBL" id="JAVXUO010000287">
    <property type="protein sequence ID" value="KAK2993666.1"/>
    <property type="molecule type" value="Genomic_DNA"/>
</dbReference>